<dbReference type="SMART" id="SM00388">
    <property type="entry name" value="HisKA"/>
    <property type="match status" value="1"/>
</dbReference>
<dbReference type="EC" id="2.7.13.3" evidence="2"/>
<dbReference type="EMBL" id="BLLF01001425">
    <property type="protein sequence ID" value="GFH19214.1"/>
    <property type="molecule type" value="Genomic_DNA"/>
</dbReference>
<dbReference type="Gene3D" id="1.10.287.130">
    <property type="match status" value="1"/>
</dbReference>
<dbReference type="Pfam" id="PF00512">
    <property type="entry name" value="HisKA"/>
    <property type="match status" value="1"/>
</dbReference>
<dbReference type="SUPFAM" id="SSF47384">
    <property type="entry name" value="Homodimeric domain of signal transducing histidine kinase"/>
    <property type="match status" value="1"/>
</dbReference>
<evidence type="ECO:0000313" key="7">
    <source>
        <dbReference type="Proteomes" id="UP000485058"/>
    </source>
</evidence>
<dbReference type="AlphaFoldDB" id="A0A699ZK72"/>
<evidence type="ECO:0000256" key="2">
    <source>
        <dbReference type="ARBA" id="ARBA00012438"/>
    </source>
</evidence>
<accession>A0A699ZK72</accession>
<dbReference type="PROSITE" id="PS50109">
    <property type="entry name" value="HIS_KIN"/>
    <property type="match status" value="1"/>
</dbReference>
<keyword evidence="4" id="KW-0418">Kinase</keyword>
<dbReference type="InterPro" id="IPR003661">
    <property type="entry name" value="HisK_dim/P_dom"/>
</dbReference>
<comment type="catalytic activity">
    <reaction evidence="1">
        <text>ATP + protein L-histidine = ADP + protein N-phospho-L-histidine.</text>
        <dbReference type="EC" id="2.7.13.3"/>
    </reaction>
</comment>
<dbReference type="InterPro" id="IPR036097">
    <property type="entry name" value="HisK_dim/P_sf"/>
</dbReference>
<evidence type="ECO:0000256" key="3">
    <source>
        <dbReference type="ARBA" id="ARBA00022679"/>
    </source>
</evidence>
<evidence type="ECO:0000259" key="5">
    <source>
        <dbReference type="PROSITE" id="PS50109"/>
    </source>
</evidence>
<evidence type="ECO:0000256" key="4">
    <source>
        <dbReference type="ARBA" id="ARBA00022777"/>
    </source>
</evidence>
<evidence type="ECO:0000313" key="6">
    <source>
        <dbReference type="EMBL" id="GFH19214.1"/>
    </source>
</evidence>
<comment type="caution">
    <text evidence="6">The sequence shown here is derived from an EMBL/GenBank/DDBJ whole genome shotgun (WGS) entry which is preliminary data.</text>
</comment>
<dbReference type="Gene3D" id="3.30.565.10">
    <property type="entry name" value="Histidine kinase-like ATPase, C-terminal domain"/>
    <property type="match status" value="1"/>
</dbReference>
<dbReference type="InterPro" id="IPR005467">
    <property type="entry name" value="His_kinase_dom"/>
</dbReference>
<dbReference type="SUPFAM" id="SSF55874">
    <property type="entry name" value="ATPase domain of HSP90 chaperone/DNA topoisomerase II/histidine kinase"/>
    <property type="match status" value="1"/>
</dbReference>
<name>A0A699ZK72_HAELA</name>
<proteinExistence type="predicted"/>
<protein>
    <recommendedName>
        <fullName evidence="2">histidine kinase</fullName>
        <ecNumber evidence="2">2.7.13.3</ecNumber>
    </recommendedName>
</protein>
<evidence type="ECO:0000256" key="1">
    <source>
        <dbReference type="ARBA" id="ARBA00000085"/>
    </source>
</evidence>
<dbReference type="PANTHER" id="PTHR43047:SF71">
    <property type="entry name" value="HISTIDINE KINASE CONTAINING CHEY-HOMOLOGOUS RECEIVER DOMAIN-RELATED"/>
    <property type="match status" value="1"/>
</dbReference>
<feature type="domain" description="Histidine kinase" evidence="5">
    <location>
        <begin position="80"/>
        <end position="218"/>
    </location>
</feature>
<dbReference type="GO" id="GO:0000155">
    <property type="term" value="F:phosphorelay sensor kinase activity"/>
    <property type="evidence" value="ECO:0007669"/>
    <property type="project" value="InterPro"/>
</dbReference>
<dbReference type="PANTHER" id="PTHR43047">
    <property type="entry name" value="TWO-COMPONENT HISTIDINE PROTEIN KINASE"/>
    <property type="match status" value="1"/>
</dbReference>
<reference evidence="6 7" key="1">
    <citation type="submission" date="2020-02" db="EMBL/GenBank/DDBJ databases">
        <title>Draft genome sequence of Haematococcus lacustris strain NIES-144.</title>
        <authorList>
            <person name="Morimoto D."/>
            <person name="Nakagawa S."/>
            <person name="Yoshida T."/>
            <person name="Sawayama S."/>
        </authorList>
    </citation>
    <scope>NUCLEOTIDE SEQUENCE [LARGE SCALE GENOMIC DNA]</scope>
    <source>
        <strain evidence="6 7">NIES-144</strain>
    </source>
</reference>
<organism evidence="6 7">
    <name type="scientific">Haematococcus lacustris</name>
    <name type="common">Green alga</name>
    <name type="synonym">Haematococcus pluvialis</name>
    <dbReference type="NCBI Taxonomy" id="44745"/>
    <lineage>
        <taxon>Eukaryota</taxon>
        <taxon>Viridiplantae</taxon>
        <taxon>Chlorophyta</taxon>
        <taxon>core chlorophytes</taxon>
        <taxon>Chlorophyceae</taxon>
        <taxon>CS clade</taxon>
        <taxon>Chlamydomonadales</taxon>
        <taxon>Haematococcaceae</taxon>
        <taxon>Haematococcus</taxon>
    </lineage>
</organism>
<dbReference type="GO" id="GO:0009927">
    <property type="term" value="F:histidine phosphotransfer kinase activity"/>
    <property type="evidence" value="ECO:0007669"/>
    <property type="project" value="TreeGrafter"/>
</dbReference>
<gene>
    <name evidence="6" type="ORF">HaLaN_16126</name>
</gene>
<dbReference type="InterPro" id="IPR036890">
    <property type="entry name" value="HATPase_C_sf"/>
</dbReference>
<keyword evidence="3" id="KW-0808">Transferase</keyword>
<dbReference type="GO" id="GO:0005886">
    <property type="term" value="C:plasma membrane"/>
    <property type="evidence" value="ECO:0007669"/>
    <property type="project" value="TreeGrafter"/>
</dbReference>
<sequence length="218" mass="23839">MVVAWAVGGAMSYLAEWYRRQVYCSQQQAAAAHGKELVEAQARIRAQRQLAAAQAQAAQRALSVAREKAANEAKSEFMSLMCHEVRTPLNGCLASAEMLLETELAEEQRELAKTIRVSGSILLSTVSNFLDFFKIEAGKALDIVRCEVDLTELVSDVHCIIDAMVGRSGEVNLLHPQLCTGLTQHVTCDPDRVKGILLNLYTNAVKFTRAGHVGLRVG</sequence>
<dbReference type="Proteomes" id="UP000485058">
    <property type="component" value="Unassembled WGS sequence"/>
</dbReference>
<dbReference type="CDD" id="cd00082">
    <property type="entry name" value="HisKA"/>
    <property type="match status" value="1"/>
</dbReference>
<keyword evidence="7" id="KW-1185">Reference proteome</keyword>